<evidence type="ECO:0000313" key="5">
    <source>
        <dbReference type="Proteomes" id="UP001500842"/>
    </source>
</evidence>
<feature type="domain" description="N-acetyltransferase" evidence="3">
    <location>
        <begin position="41"/>
        <end position="205"/>
    </location>
</feature>
<organism evidence="4 5">
    <name type="scientific">Nocardioides humi</name>
    <dbReference type="NCBI Taxonomy" id="449461"/>
    <lineage>
        <taxon>Bacteria</taxon>
        <taxon>Bacillati</taxon>
        <taxon>Actinomycetota</taxon>
        <taxon>Actinomycetes</taxon>
        <taxon>Propionibacteriales</taxon>
        <taxon>Nocardioidaceae</taxon>
        <taxon>Nocardioides</taxon>
    </lineage>
</organism>
<evidence type="ECO:0000313" key="4">
    <source>
        <dbReference type="EMBL" id="GAA1543692.1"/>
    </source>
</evidence>
<name>A0ABN2BNS0_9ACTN</name>
<dbReference type="Proteomes" id="UP001500842">
    <property type="component" value="Unassembled WGS sequence"/>
</dbReference>
<proteinExistence type="predicted"/>
<dbReference type="Pfam" id="PF00583">
    <property type="entry name" value="Acetyltransf_1"/>
    <property type="match status" value="1"/>
</dbReference>
<dbReference type="PANTHER" id="PTHR13947">
    <property type="entry name" value="GNAT FAMILY N-ACETYLTRANSFERASE"/>
    <property type="match status" value="1"/>
</dbReference>
<keyword evidence="1" id="KW-0808">Transferase</keyword>
<accession>A0ABN2BNS0</accession>
<dbReference type="InterPro" id="IPR000182">
    <property type="entry name" value="GNAT_dom"/>
</dbReference>
<comment type="caution">
    <text evidence="4">The sequence shown here is derived from an EMBL/GenBank/DDBJ whole genome shotgun (WGS) entry which is preliminary data.</text>
</comment>
<dbReference type="Gene3D" id="3.40.630.30">
    <property type="match status" value="1"/>
</dbReference>
<dbReference type="InterPro" id="IPR050769">
    <property type="entry name" value="NAT_camello-type"/>
</dbReference>
<reference evidence="4 5" key="1">
    <citation type="journal article" date="2019" name="Int. J. Syst. Evol. Microbiol.">
        <title>The Global Catalogue of Microorganisms (GCM) 10K type strain sequencing project: providing services to taxonomists for standard genome sequencing and annotation.</title>
        <authorList>
            <consortium name="The Broad Institute Genomics Platform"/>
            <consortium name="The Broad Institute Genome Sequencing Center for Infectious Disease"/>
            <person name="Wu L."/>
            <person name="Ma J."/>
        </authorList>
    </citation>
    <scope>NUCLEOTIDE SEQUENCE [LARGE SCALE GENOMIC DNA]</scope>
    <source>
        <strain evidence="4 5">JCM 14942</strain>
    </source>
</reference>
<evidence type="ECO:0000259" key="3">
    <source>
        <dbReference type="PROSITE" id="PS51186"/>
    </source>
</evidence>
<sequence length="210" mass="22820">MPSTVHAVPARPHRGRHPFRPGAAPEGPRYGGTVTTPLGTTRVRRARSEEYAAVGELTLQAYDADGLLSSADETDDVYAPQLRDASRRDAEAEVWVAVDDADAVLGTVTWCPPGSPWRELAGGRDQAEFRMLAVPPAHRGRGVARELVAWCVRRASAEGMREILLSSLPAMTAAHGLYLSAGFRRAPELDHRPIPTVLLWAFRRDLPVAG</sequence>
<keyword evidence="5" id="KW-1185">Reference proteome</keyword>
<dbReference type="PROSITE" id="PS51186">
    <property type="entry name" value="GNAT"/>
    <property type="match status" value="1"/>
</dbReference>
<gene>
    <name evidence="4" type="ORF">GCM10009788_52760</name>
</gene>
<dbReference type="CDD" id="cd04301">
    <property type="entry name" value="NAT_SF"/>
    <property type="match status" value="1"/>
</dbReference>
<protein>
    <submittedName>
        <fullName evidence="4">GNAT family N-acetyltransferase</fullName>
    </submittedName>
</protein>
<evidence type="ECO:0000256" key="2">
    <source>
        <dbReference type="SAM" id="MobiDB-lite"/>
    </source>
</evidence>
<evidence type="ECO:0000256" key="1">
    <source>
        <dbReference type="ARBA" id="ARBA00022679"/>
    </source>
</evidence>
<feature type="region of interest" description="Disordered" evidence="2">
    <location>
        <begin position="1"/>
        <end position="37"/>
    </location>
</feature>
<dbReference type="InterPro" id="IPR016181">
    <property type="entry name" value="Acyl_CoA_acyltransferase"/>
</dbReference>
<dbReference type="EMBL" id="BAAAOR010000040">
    <property type="protein sequence ID" value="GAA1543692.1"/>
    <property type="molecule type" value="Genomic_DNA"/>
</dbReference>
<dbReference type="SUPFAM" id="SSF55729">
    <property type="entry name" value="Acyl-CoA N-acyltransferases (Nat)"/>
    <property type="match status" value="1"/>
</dbReference>
<dbReference type="PANTHER" id="PTHR13947:SF37">
    <property type="entry name" value="LD18367P"/>
    <property type="match status" value="1"/>
</dbReference>